<dbReference type="EMBL" id="BMKG01000012">
    <property type="protein sequence ID" value="GGC07419.1"/>
    <property type="molecule type" value="Genomic_DNA"/>
</dbReference>
<keyword evidence="1" id="KW-0472">Membrane</keyword>
<keyword evidence="1" id="KW-1133">Transmembrane helix</keyword>
<reference evidence="2" key="4">
    <citation type="submission" date="2024-05" db="EMBL/GenBank/DDBJ databases">
        <authorList>
            <person name="Sun Q."/>
            <person name="Zhou Y."/>
        </authorList>
    </citation>
    <scope>NUCLEOTIDE SEQUENCE</scope>
    <source>
        <strain evidence="2">CGMCC 1.15931</strain>
    </source>
</reference>
<reference evidence="5" key="2">
    <citation type="journal article" date="2019" name="Int. J. Syst. Evol. Microbiol.">
        <title>The Global Catalogue of Microorganisms (GCM) 10K type strain sequencing project: providing services to taxonomists for standard genome sequencing and annotation.</title>
        <authorList>
            <consortium name="The Broad Institute Genomics Platform"/>
            <consortium name="The Broad Institute Genome Sequencing Center for Infectious Disease"/>
            <person name="Wu L."/>
            <person name="Ma J."/>
        </authorList>
    </citation>
    <scope>NUCLEOTIDE SEQUENCE [LARGE SCALE GENOMIC DNA]</scope>
    <source>
        <strain evidence="5">CGMCC 1.15931</strain>
    </source>
</reference>
<evidence type="ECO:0000313" key="2">
    <source>
        <dbReference type="EMBL" id="GGC07419.1"/>
    </source>
</evidence>
<evidence type="ECO:0000313" key="5">
    <source>
        <dbReference type="Proteomes" id="UP000622638"/>
    </source>
</evidence>
<protein>
    <submittedName>
        <fullName evidence="3">Uncharacterized protein</fullName>
    </submittedName>
</protein>
<dbReference type="Proteomes" id="UP000622638">
    <property type="component" value="Unassembled WGS sequence"/>
</dbReference>
<dbReference type="RefSeq" id="WP_155473153.1">
    <property type="nucleotide sequence ID" value="NZ_BMKG01000012.1"/>
</dbReference>
<dbReference type="EMBL" id="WNKZ01000113">
    <property type="protein sequence ID" value="MTV55899.1"/>
    <property type="molecule type" value="Genomic_DNA"/>
</dbReference>
<sequence length="403" mass="44998">MTEIRKLDAPKDGNVLVTVKSRITEKEITEEREMIVLRLHAAYLNLTDYMAEFQTQWDDSPALAYVTSAYEGWNAGGAEWLDDQAEFFTADLWINLGSKVKDAAGTAYDRLATYSAGRFESVQKEVNKHLDKPEETLLNWAWWQRSLSDTATELGNEQLRRLEAVRHNMNALSESVFESADMAKKIYRHRNAILDLPTLIANGEPRPIQNFVDTVLMDIDPKLAKAIRDDPNFPVVLEVIADHESALSYLAYVGLMIEAIPPNFYAYVAGKGGAYLMIEIVMLIVTALLSAGAAAAARITMLIARFAAAGAKVVTANRKIKRAKAAIDAFLRMLRDLCDAVDELHSLGAKLLEARSKGYVLRGNTKTTLMAKRKSIKRDKKCRCCGSTEHTTPRTRPGHVEYI</sequence>
<feature type="transmembrane region" description="Helical" evidence="1">
    <location>
        <begin position="249"/>
        <end position="268"/>
    </location>
</feature>
<evidence type="ECO:0000313" key="4">
    <source>
        <dbReference type="Proteomes" id="UP000430634"/>
    </source>
</evidence>
<reference evidence="3 4" key="3">
    <citation type="submission" date="2019-11" db="EMBL/GenBank/DDBJ databases">
        <title>Type strains purchased from KCTC, JCM and DSMZ.</title>
        <authorList>
            <person name="Lu H."/>
        </authorList>
    </citation>
    <scope>NUCLEOTIDE SEQUENCE [LARGE SCALE GENOMIC DNA]</scope>
    <source>
        <strain evidence="3 4">KCTC 52429</strain>
    </source>
</reference>
<evidence type="ECO:0000256" key="1">
    <source>
        <dbReference type="SAM" id="Phobius"/>
    </source>
</evidence>
<dbReference type="Proteomes" id="UP000430634">
    <property type="component" value="Unassembled WGS sequence"/>
</dbReference>
<organism evidence="3 4">
    <name type="scientific">Pseudoduganella buxea</name>
    <dbReference type="NCBI Taxonomy" id="1949069"/>
    <lineage>
        <taxon>Bacteria</taxon>
        <taxon>Pseudomonadati</taxon>
        <taxon>Pseudomonadota</taxon>
        <taxon>Betaproteobacteria</taxon>
        <taxon>Burkholderiales</taxon>
        <taxon>Oxalobacteraceae</taxon>
        <taxon>Telluria group</taxon>
        <taxon>Pseudoduganella</taxon>
    </lineage>
</organism>
<dbReference type="AlphaFoldDB" id="A0A6I3T3A5"/>
<evidence type="ECO:0000313" key="3">
    <source>
        <dbReference type="EMBL" id="MTV55899.1"/>
    </source>
</evidence>
<comment type="caution">
    <text evidence="3">The sequence shown here is derived from an EMBL/GenBank/DDBJ whole genome shotgun (WGS) entry which is preliminary data.</text>
</comment>
<reference evidence="2" key="1">
    <citation type="journal article" date="2014" name="Int. J. Syst. Evol. Microbiol.">
        <title>Complete genome of a new Firmicutes species belonging to the dominant human colonic microbiota ('Ruminococcus bicirculans') reveals two chromosomes and a selective capacity to utilize plant glucans.</title>
        <authorList>
            <consortium name="NISC Comparative Sequencing Program"/>
            <person name="Wegmann U."/>
            <person name="Louis P."/>
            <person name="Goesmann A."/>
            <person name="Henrissat B."/>
            <person name="Duncan S.H."/>
            <person name="Flint H.J."/>
        </authorList>
    </citation>
    <scope>NUCLEOTIDE SEQUENCE</scope>
    <source>
        <strain evidence="2">CGMCC 1.15931</strain>
    </source>
</reference>
<dbReference type="OrthoDB" id="8738563at2"/>
<name>A0A6I3T3A5_9BURK</name>
<proteinExistence type="predicted"/>
<gene>
    <name evidence="2" type="ORF">GCM10011572_31290</name>
    <name evidence="3" type="ORF">GM672_24540</name>
</gene>
<keyword evidence="1" id="KW-0812">Transmembrane</keyword>
<feature type="transmembrane region" description="Helical" evidence="1">
    <location>
        <begin position="274"/>
        <end position="297"/>
    </location>
</feature>
<accession>A0A6I3T3A5</accession>
<keyword evidence="5" id="KW-1185">Reference proteome</keyword>